<evidence type="ECO:0008006" key="4">
    <source>
        <dbReference type="Google" id="ProtNLM"/>
    </source>
</evidence>
<dbReference type="EMBL" id="CAJZBQ010000002">
    <property type="protein sequence ID" value="CAG9310188.1"/>
    <property type="molecule type" value="Genomic_DNA"/>
</dbReference>
<name>A0AAU9I428_9CILI</name>
<dbReference type="SUPFAM" id="SSF117281">
    <property type="entry name" value="Kelch motif"/>
    <property type="match status" value="1"/>
</dbReference>
<evidence type="ECO:0000313" key="3">
    <source>
        <dbReference type="Proteomes" id="UP001162131"/>
    </source>
</evidence>
<proteinExistence type="predicted"/>
<organism evidence="2 3">
    <name type="scientific">Blepharisma stoltei</name>
    <dbReference type="NCBI Taxonomy" id="1481888"/>
    <lineage>
        <taxon>Eukaryota</taxon>
        <taxon>Sar</taxon>
        <taxon>Alveolata</taxon>
        <taxon>Ciliophora</taxon>
        <taxon>Postciliodesmatophora</taxon>
        <taxon>Heterotrichea</taxon>
        <taxon>Heterotrichida</taxon>
        <taxon>Blepharismidae</taxon>
        <taxon>Blepharisma</taxon>
    </lineage>
</organism>
<dbReference type="AlphaFoldDB" id="A0AAU9I428"/>
<gene>
    <name evidence="1" type="ORF">BSTOLATCC_MIC1045</name>
    <name evidence="2" type="ORF">BSTOLATCC_MIC1046</name>
</gene>
<dbReference type="Gene3D" id="2.120.10.80">
    <property type="entry name" value="Kelch-type beta propeller"/>
    <property type="match status" value="1"/>
</dbReference>
<comment type="caution">
    <text evidence="2">The sequence shown here is derived from an EMBL/GenBank/DDBJ whole genome shotgun (WGS) entry which is preliminary data.</text>
</comment>
<keyword evidence="3" id="KW-1185">Reference proteome</keyword>
<evidence type="ECO:0000313" key="1">
    <source>
        <dbReference type="EMBL" id="CAG9310187.1"/>
    </source>
</evidence>
<dbReference type="InterPro" id="IPR015915">
    <property type="entry name" value="Kelch-typ_b-propeller"/>
</dbReference>
<dbReference type="Pfam" id="PF01344">
    <property type="entry name" value="Kelch_1"/>
    <property type="match status" value="1"/>
</dbReference>
<dbReference type="Proteomes" id="UP001162131">
    <property type="component" value="Unassembled WGS sequence"/>
</dbReference>
<dbReference type="InterPro" id="IPR006652">
    <property type="entry name" value="Kelch_1"/>
</dbReference>
<evidence type="ECO:0000313" key="2">
    <source>
        <dbReference type="EMBL" id="CAG9310188.1"/>
    </source>
</evidence>
<sequence length="298" mass="34494">MAGDAILLTFLEEKKSSFNSISDIPLYVCTISTDSKEFLVCNIENNKICAKIQNPLPFNIITKGLICELNGSQLFYFGGCTKDDKPIGLCLLIDIRTQSVEVLPSGKPRYFANPVYFENFVYIFGGKSSNKSLADSDKFSLRKNKWKSIADLPCRAYQTSAIVYRNQILLSGRNLGNIWKYDPVTNSYESLFEIVKEQWKFFFIYKKQCYIVTSERLCFSSEVDDWKTWNYFGTVRSLKWPVSNVCLYQDNFIFFDQNSDICEFDIQKYAFVLRAKFSIDPQSNDNLNQTNESRNNKK</sequence>
<dbReference type="EMBL" id="CAJZBQ010000002">
    <property type="protein sequence ID" value="CAG9310187.1"/>
    <property type="molecule type" value="Genomic_DNA"/>
</dbReference>
<reference evidence="2" key="1">
    <citation type="submission" date="2021-09" db="EMBL/GenBank/DDBJ databases">
        <authorList>
            <consortium name="AG Swart"/>
            <person name="Singh M."/>
            <person name="Singh A."/>
            <person name="Seah K."/>
            <person name="Emmerich C."/>
        </authorList>
    </citation>
    <scope>NUCLEOTIDE SEQUENCE</scope>
    <source>
        <strain evidence="2">ATCC30299</strain>
    </source>
</reference>
<accession>A0AAU9I428</accession>
<protein>
    <recommendedName>
        <fullName evidence="4">Kelch motif family protein</fullName>
    </recommendedName>
</protein>